<proteinExistence type="inferred from homology"/>
<protein>
    <recommendedName>
        <fullName evidence="6">branched-chain-amino-acid transaminase</fullName>
        <ecNumber evidence="6">2.6.1.42</ecNumber>
    </recommendedName>
</protein>
<accession>A0A1T4XH78</accession>
<keyword evidence="9 17" id="KW-0808">Transferase</keyword>
<gene>
    <name evidence="17" type="ORF">SAMN02745178_01897</name>
</gene>
<evidence type="ECO:0000256" key="11">
    <source>
        <dbReference type="ARBA" id="ARBA00023304"/>
    </source>
</evidence>
<dbReference type="GO" id="GO:0009098">
    <property type="term" value="P:L-leucine biosynthetic process"/>
    <property type="evidence" value="ECO:0007669"/>
    <property type="project" value="UniProtKB-UniPathway"/>
</dbReference>
<dbReference type="InterPro" id="IPR005786">
    <property type="entry name" value="B_amino_transII"/>
</dbReference>
<dbReference type="Gene3D" id="3.20.10.10">
    <property type="entry name" value="D-amino Acid Aminotransferase, subunit A, domain 2"/>
    <property type="match status" value="1"/>
</dbReference>
<comment type="catalytic activity">
    <reaction evidence="14">
        <text>L-leucine + 2-oxoglutarate = 4-methyl-2-oxopentanoate + L-glutamate</text>
        <dbReference type="Rhea" id="RHEA:18321"/>
        <dbReference type="ChEBI" id="CHEBI:16810"/>
        <dbReference type="ChEBI" id="CHEBI:17865"/>
        <dbReference type="ChEBI" id="CHEBI:29985"/>
        <dbReference type="ChEBI" id="CHEBI:57427"/>
        <dbReference type="EC" id="2.6.1.42"/>
    </reaction>
</comment>
<feature type="region of interest" description="Disordered" evidence="16">
    <location>
        <begin position="1"/>
        <end position="22"/>
    </location>
</feature>
<dbReference type="CDD" id="cd01557">
    <property type="entry name" value="BCAT_beta_family"/>
    <property type="match status" value="1"/>
</dbReference>
<feature type="compositionally biased region" description="Basic and acidic residues" evidence="16">
    <location>
        <begin position="11"/>
        <end position="21"/>
    </location>
</feature>
<dbReference type="UniPathway" id="UPA00049">
    <property type="reaction ID" value="UER00062"/>
</dbReference>
<dbReference type="PANTHER" id="PTHR11825:SF44">
    <property type="entry name" value="BRANCHED-CHAIN-AMINO-ACID AMINOTRANSFERASE"/>
    <property type="match status" value="1"/>
</dbReference>
<dbReference type="EMBL" id="FUYF01000010">
    <property type="protein sequence ID" value="SKA88942.1"/>
    <property type="molecule type" value="Genomic_DNA"/>
</dbReference>
<dbReference type="Pfam" id="PF01063">
    <property type="entry name" value="Aminotran_4"/>
    <property type="match status" value="1"/>
</dbReference>
<evidence type="ECO:0000313" key="17">
    <source>
        <dbReference type="EMBL" id="SKA88942.1"/>
    </source>
</evidence>
<keyword evidence="11" id="KW-0100">Branched-chain amino acid biosynthesis</keyword>
<evidence type="ECO:0000313" key="18">
    <source>
        <dbReference type="Proteomes" id="UP000190286"/>
    </source>
</evidence>
<dbReference type="SUPFAM" id="SSF56752">
    <property type="entry name" value="D-aminoacid aminotransferase-like PLP-dependent enzymes"/>
    <property type="match status" value="1"/>
</dbReference>
<comment type="catalytic activity">
    <reaction evidence="13">
        <text>L-isoleucine + 2-oxoglutarate = (S)-3-methyl-2-oxopentanoate + L-glutamate</text>
        <dbReference type="Rhea" id="RHEA:24801"/>
        <dbReference type="ChEBI" id="CHEBI:16810"/>
        <dbReference type="ChEBI" id="CHEBI:29985"/>
        <dbReference type="ChEBI" id="CHEBI:35146"/>
        <dbReference type="ChEBI" id="CHEBI:58045"/>
        <dbReference type="EC" id="2.6.1.42"/>
    </reaction>
</comment>
<comment type="pathway">
    <text evidence="4">Amino-acid biosynthesis; L-leucine biosynthesis; L-leucine from 3-methyl-2-oxobutanoate: step 4/4.</text>
</comment>
<name>A0A1T4XH78_9FIRM</name>
<comment type="cofactor">
    <cofactor evidence="1">
        <name>pyridoxal 5'-phosphate</name>
        <dbReference type="ChEBI" id="CHEBI:597326"/>
    </cofactor>
</comment>
<dbReference type="InterPro" id="IPR043132">
    <property type="entry name" value="BCAT-like_C"/>
</dbReference>
<reference evidence="17 18" key="1">
    <citation type="submission" date="2017-02" db="EMBL/GenBank/DDBJ databases">
        <authorList>
            <person name="Peterson S.W."/>
        </authorList>
    </citation>
    <scope>NUCLEOTIDE SEQUENCE [LARGE SCALE GENOMIC DNA]</scope>
    <source>
        <strain evidence="17 18">ATCC 27749</strain>
    </source>
</reference>
<evidence type="ECO:0000256" key="6">
    <source>
        <dbReference type="ARBA" id="ARBA00013053"/>
    </source>
</evidence>
<dbReference type="GeneID" id="93338352"/>
<evidence type="ECO:0000256" key="8">
    <source>
        <dbReference type="ARBA" id="ARBA00022605"/>
    </source>
</evidence>
<evidence type="ECO:0000256" key="12">
    <source>
        <dbReference type="ARBA" id="ARBA00048212"/>
    </source>
</evidence>
<evidence type="ECO:0000256" key="15">
    <source>
        <dbReference type="PIRSR" id="PIRSR006468-1"/>
    </source>
</evidence>
<dbReference type="UniPathway" id="UPA00048">
    <property type="reaction ID" value="UER00073"/>
</dbReference>
<dbReference type="STRING" id="745368.SAMN02745178_01897"/>
<dbReference type="Proteomes" id="UP000190286">
    <property type="component" value="Unassembled WGS sequence"/>
</dbReference>
<evidence type="ECO:0000256" key="9">
    <source>
        <dbReference type="ARBA" id="ARBA00022679"/>
    </source>
</evidence>
<dbReference type="PIRSF" id="PIRSF006468">
    <property type="entry name" value="BCAT1"/>
    <property type="match status" value="1"/>
</dbReference>
<dbReference type="PANTHER" id="PTHR11825">
    <property type="entry name" value="SUBGROUP IIII AMINOTRANSFERASE"/>
    <property type="match status" value="1"/>
</dbReference>
<dbReference type="GO" id="GO:0004084">
    <property type="term" value="F:branched-chain-amino-acid transaminase activity"/>
    <property type="evidence" value="ECO:0007669"/>
    <property type="project" value="UniProtKB-EC"/>
</dbReference>
<dbReference type="InterPro" id="IPR043131">
    <property type="entry name" value="BCAT-like_N"/>
</dbReference>
<organism evidence="17 18">
    <name type="scientific">Gemmiger formicilis</name>
    <dbReference type="NCBI Taxonomy" id="745368"/>
    <lineage>
        <taxon>Bacteria</taxon>
        <taxon>Bacillati</taxon>
        <taxon>Bacillota</taxon>
        <taxon>Clostridia</taxon>
        <taxon>Eubacteriales</taxon>
        <taxon>Gemmiger</taxon>
    </lineage>
</organism>
<comment type="catalytic activity">
    <reaction evidence="12">
        <text>L-valine + 2-oxoglutarate = 3-methyl-2-oxobutanoate + L-glutamate</text>
        <dbReference type="Rhea" id="RHEA:24813"/>
        <dbReference type="ChEBI" id="CHEBI:11851"/>
        <dbReference type="ChEBI" id="CHEBI:16810"/>
        <dbReference type="ChEBI" id="CHEBI:29985"/>
        <dbReference type="ChEBI" id="CHEBI:57762"/>
        <dbReference type="EC" id="2.6.1.42"/>
    </reaction>
</comment>
<sequence length="356" mass="39468">MLDIKVTKTTHPKEKPQDESKLGFGKQFSDHMFLMDYTAGEGWHDARIVPYGPWEMDPATTVFHYAQEIFEGMKAYRTADGKIQLFRPDCNANRFNDSADRLGMPPIPPEDFVQAVKALVDVDRDWVPHSDGASLYIRPFCIATDVGLGVHAAKHYRFAIICAPSGAYYAEGLDPVRIYVEDEYIRAAPGLTGFTKCGGNYAASIKAGELAEERGFSQVLWLDGVEKKYVEEVGSMNIMFKIDGEIYTAPCVGTVLPGVTRRSIIELLKDWGYKVHEERVAIADIMKAADEGKLEEVFGTGTAAVVSPVKELDWEGKVAHISGGHIGELTQKLYDTLTGIQWGKLPDTKGWIVPVE</sequence>
<dbReference type="InterPro" id="IPR033939">
    <property type="entry name" value="BCAT_family"/>
</dbReference>
<keyword evidence="7 17" id="KW-0032">Aminotransferase</keyword>
<dbReference type="RefSeq" id="WP_078784809.1">
    <property type="nucleotide sequence ID" value="NZ_DAWDNZ010000032.1"/>
</dbReference>
<dbReference type="Gene3D" id="3.30.470.10">
    <property type="match status" value="1"/>
</dbReference>
<keyword evidence="10" id="KW-0663">Pyridoxal phosphate</keyword>
<evidence type="ECO:0000256" key="5">
    <source>
        <dbReference type="ARBA" id="ARBA00009320"/>
    </source>
</evidence>
<evidence type="ECO:0000256" key="14">
    <source>
        <dbReference type="ARBA" id="ARBA00049229"/>
    </source>
</evidence>
<keyword evidence="8" id="KW-0028">Amino-acid biosynthesis</keyword>
<keyword evidence="18" id="KW-1185">Reference proteome</keyword>
<evidence type="ECO:0000256" key="7">
    <source>
        <dbReference type="ARBA" id="ARBA00022576"/>
    </source>
</evidence>
<evidence type="ECO:0000256" key="10">
    <source>
        <dbReference type="ARBA" id="ARBA00022898"/>
    </source>
</evidence>
<feature type="modified residue" description="N6-(pyridoxal phosphate)lysine" evidence="15">
    <location>
        <position position="196"/>
    </location>
</feature>
<dbReference type="AlphaFoldDB" id="A0A1T4XH78"/>
<dbReference type="OrthoDB" id="9804984at2"/>
<dbReference type="GO" id="GO:0009097">
    <property type="term" value="P:isoleucine biosynthetic process"/>
    <property type="evidence" value="ECO:0007669"/>
    <property type="project" value="UniProtKB-UniPathway"/>
</dbReference>
<evidence type="ECO:0000256" key="13">
    <source>
        <dbReference type="ARBA" id="ARBA00048798"/>
    </source>
</evidence>
<comment type="pathway">
    <text evidence="3">Amino-acid biosynthesis; L-valine biosynthesis; L-valine from pyruvate: step 4/4.</text>
</comment>
<dbReference type="InterPro" id="IPR001544">
    <property type="entry name" value="Aminotrans_IV"/>
</dbReference>
<comment type="similarity">
    <text evidence="5">Belongs to the class-IV pyridoxal-phosphate-dependent aminotransferase family.</text>
</comment>
<dbReference type="GO" id="GO:0009099">
    <property type="term" value="P:L-valine biosynthetic process"/>
    <property type="evidence" value="ECO:0007669"/>
    <property type="project" value="UniProtKB-UniPathway"/>
</dbReference>
<evidence type="ECO:0000256" key="3">
    <source>
        <dbReference type="ARBA" id="ARBA00004931"/>
    </source>
</evidence>
<evidence type="ECO:0000256" key="16">
    <source>
        <dbReference type="SAM" id="MobiDB-lite"/>
    </source>
</evidence>
<dbReference type="NCBIfam" id="TIGR01123">
    <property type="entry name" value="ilvE_II"/>
    <property type="match status" value="1"/>
</dbReference>
<evidence type="ECO:0000256" key="2">
    <source>
        <dbReference type="ARBA" id="ARBA00004824"/>
    </source>
</evidence>
<evidence type="ECO:0000256" key="1">
    <source>
        <dbReference type="ARBA" id="ARBA00001933"/>
    </source>
</evidence>
<evidence type="ECO:0000256" key="4">
    <source>
        <dbReference type="ARBA" id="ARBA00005072"/>
    </source>
</evidence>
<dbReference type="NCBIfam" id="NF009897">
    <property type="entry name" value="PRK13357.1"/>
    <property type="match status" value="1"/>
</dbReference>
<dbReference type="InterPro" id="IPR036038">
    <property type="entry name" value="Aminotransferase-like"/>
</dbReference>
<dbReference type="EC" id="2.6.1.42" evidence="6"/>
<dbReference type="UniPathway" id="UPA00047">
    <property type="reaction ID" value="UER00058"/>
</dbReference>
<comment type="pathway">
    <text evidence="2">Amino-acid biosynthesis; L-isoleucine biosynthesis; L-isoleucine from 2-oxobutanoate: step 4/4.</text>
</comment>